<name>A0ABS0X7G0_9ACTN</name>
<feature type="region of interest" description="Disordered" evidence="5">
    <location>
        <begin position="143"/>
        <end position="190"/>
    </location>
</feature>
<evidence type="ECO:0000259" key="6">
    <source>
        <dbReference type="Pfam" id="PF11806"/>
    </source>
</evidence>
<dbReference type="InterPro" id="IPR014756">
    <property type="entry name" value="Ig_E-set"/>
</dbReference>
<evidence type="ECO:0000256" key="5">
    <source>
        <dbReference type="SAM" id="MobiDB-lite"/>
    </source>
</evidence>
<dbReference type="Gene3D" id="2.60.40.10">
    <property type="entry name" value="Immunoglobulins"/>
    <property type="match status" value="1"/>
</dbReference>
<keyword evidence="2" id="KW-0963">Cytoplasm</keyword>
<keyword evidence="8" id="KW-1185">Reference proteome</keyword>
<dbReference type="InterPro" id="IPR021764">
    <property type="entry name" value="Enterochelin_esterase_N"/>
</dbReference>
<dbReference type="EMBL" id="JAEKOZ010000010">
    <property type="protein sequence ID" value="MBJ3809016.1"/>
    <property type="molecule type" value="Genomic_DNA"/>
</dbReference>
<dbReference type="RefSeq" id="WP_190117267.1">
    <property type="nucleotide sequence ID" value="NZ_BMVR01000007.1"/>
</dbReference>
<dbReference type="SUPFAM" id="SSF53474">
    <property type="entry name" value="alpha/beta-Hydrolases"/>
    <property type="match status" value="1"/>
</dbReference>
<comment type="similarity">
    <text evidence="4">Belongs to the Fes family.</text>
</comment>
<evidence type="ECO:0000313" key="8">
    <source>
        <dbReference type="Proteomes" id="UP000634780"/>
    </source>
</evidence>
<reference evidence="7 8" key="1">
    <citation type="submission" date="2020-12" db="EMBL/GenBank/DDBJ databases">
        <title>Streptomyces typhae sp. nov., a novel endophytic actinomycete isolated from the root of cattail pollen (Typha angustifolia L.).</title>
        <authorList>
            <person name="Peng C."/>
            <person name="Liu C."/>
        </authorList>
    </citation>
    <scope>NUCLEOTIDE SEQUENCE [LARGE SCALE GENOMIC DNA]</scope>
    <source>
        <strain evidence="7 8">JCM 4753</strain>
    </source>
</reference>
<evidence type="ECO:0000256" key="2">
    <source>
        <dbReference type="ARBA" id="ARBA00022490"/>
    </source>
</evidence>
<gene>
    <name evidence="7" type="primary">fes</name>
    <name evidence="7" type="ORF">JGB26_18150</name>
</gene>
<evidence type="ECO:0000256" key="1">
    <source>
        <dbReference type="ARBA" id="ARBA00004496"/>
    </source>
</evidence>
<dbReference type="Pfam" id="PF00756">
    <property type="entry name" value="Esterase"/>
    <property type="match status" value="1"/>
</dbReference>
<dbReference type="PANTHER" id="PTHR48098">
    <property type="entry name" value="ENTEROCHELIN ESTERASE-RELATED"/>
    <property type="match status" value="1"/>
</dbReference>
<dbReference type="SUPFAM" id="SSF81296">
    <property type="entry name" value="E set domains"/>
    <property type="match status" value="1"/>
</dbReference>
<dbReference type="Pfam" id="PF11806">
    <property type="entry name" value="Enterochelin_N"/>
    <property type="match status" value="1"/>
</dbReference>
<dbReference type="GO" id="GO:0016787">
    <property type="term" value="F:hydrolase activity"/>
    <property type="evidence" value="ECO:0007669"/>
    <property type="project" value="UniProtKB-KW"/>
</dbReference>
<dbReference type="Proteomes" id="UP000634780">
    <property type="component" value="Unassembled WGS sequence"/>
</dbReference>
<feature type="domain" description="Enterochelin esterase N-terminal" evidence="6">
    <location>
        <begin position="52"/>
        <end position="171"/>
    </location>
</feature>
<dbReference type="InterPro" id="IPR000801">
    <property type="entry name" value="Esterase-like"/>
</dbReference>
<evidence type="ECO:0000313" key="7">
    <source>
        <dbReference type="EMBL" id="MBJ3809016.1"/>
    </source>
</evidence>
<protein>
    <submittedName>
        <fullName evidence="7">Enterochelin esterase</fullName>
        <ecNumber evidence="7">3.1.1.-</ecNumber>
    </submittedName>
</protein>
<comment type="subcellular location">
    <subcellularLocation>
        <location evidence="1">Cytoplasm</location>
    </subcellularLocation>
</comment>
<evidence type="ECO:0000256" key="3">
    <source>
        <dbReference type="ARBA" id="ARBA00022801"/>
    </source>
</evidence>
<dbReference type="NCBIfam" id="NF007758">
    <property type="entry name" value="PRK10439.1"/>
    <property type="match status" value="1"/>
</dbReference>
<sequence length="405" mass="44303">MTHPRSPLLRTLRQAVRAQVAGAEAEFWLRVEALGAPLVEPDPEGDPAHRLVTFVWRDDPAAPASDVLALLHTVTDRARHSGDLSTHLMHRVDATSVWAISHRLRADHRASYQFLPHSGSREDVLRTDRGSWMSVLDAAVPDPLNPAPVLPSRDGRSPASVLSLQDAPAEPHTGRRPGVPRGRSVDAEVRGRRVTVHLPPGHAPEGGPYAVAVLLDGEMWGPVLGVGDVLDNLHADGALPPTVALLVDTMGRRMEDLSCSGPFVDWLADELLPWAAERYGADTRPERTVVAGQSAGGLTAAFAAHHRPDRFGLALSQSGSFWWPDDERGTEWLTRQYASAPRRPVRLLLEVGLQEWLLLQENRRLRDVLLERGYDVSYTEFNGGHDYACWRGGLASGLAALLSGR</sequence>
<dbReference type="EC" id="3.1.1.-" evidence="7"/>
<dbReference type="PANTHER" id="PTHR48098:SF3">
    <property type="entry name" value="IRON(III) ENTEROBACTIN ESTERASE"/>
    <property type="match status" value="1"/>
</dbReference>
<dbReference type="InterPro" id="IPR029058">
    <property type="entry name" value="AB_hydrolase_fold"/>
</dbReference>
<evidence type="ECO:0000256" key="4">
    <source>
        <dbReference type="ARBA" id="ARBA00024201"/>
    </source>
</evidence>
<comment type="caution">
    <text evidence="7">The sequence shown here is derived from an EMBL/GenBank/DDBJ whole genome shotgun (WGS) entry which is preliminary data.</text>
</comment>
<proteinExistence type="inferred from homology"/>
<accession>A0ABS0X7G0</accession>
<dbReference type="InterPro" id="IPR013783">
    <property type="entry name" value="Ig-like_fold"/>
</dbReference>
<dbReference type="InterPro" id="IPR050583">
    <property type="entry name" value="Mycobacterial_A85_antigen"/>
</dbReference>
<organism evidence="7 8">
    <name type="scientific">Streptomyces flavofungini</name>
    <dbReference type="NCBI Taxonomy" id="68200"/>
    <lineage>
        <taxon>Bacteria</taxon>
        <taxon>Bacillati</taxon>
        <taxon>Actinomycetota</taxon>
        <taxon>Actinomycetes</taxon>
        <taxon>Kitasatosporales</taxon>
        <taxon>Streptomycetaceae</taxon>
        <taxon>Streptomyces</taxon>
    </lineage>
</organism>
<dbReference type="Gene3D" id="3.40.50.1820">
    <property type="entry name" value="alpha/beta hydrolase"/>
    <property type="match status" value="1"/>
</dbReference>
<keyword evidence="3 7" id="KW-0378">Hydrolase</keyword>